<dbReference type="GO" id="GO:0003735">
    <property type="term" value="F:structural constituent of ribosome"/>
    <property type="evidence" value="ECO:0007669"/>
    <property type="project" value="InterPro"/>
</dbReference>
<accession>A0A8J5FL75</accession>
<keyword evidence="3" id="KW-0687">Ribonucleoprotein</keyword>
<name>A0A8J5FL75_ZINOF</name>
<dbReference type="InterPro" id="IPR036789">
    <property type="entry name" value="Ribosomal_uL6-like_a/b-dom_sf"/>
</dbReference>
<evidence type="ECO:0000256" key="1">
    <source>
        <dbReference type="ARBA" id="ARBA00009356"/>
    </source>
</evidence>
<evidence type="ECO:0000313" key="6">
    <source>
        <dbReference type="EMBL" id="KAG6490552.1"/>
    </source>
</evidence>
<dbReference type="AlphaFoldDB" id="A0A8J5FL75"/>
<dbReference type="Proteomes" id="UP000734854">
    <property type="component" value="Unassembled WGS sequence"/>
</dbReference>
<sequence>MQLPYPFTSNTTPQSENPKPSSPTIPQTRDLFNKIHNKDPDEHSLRFSRLATNYHNADASRGQAVQEPRDGPIEGLKSWKGGAGARYGSKTDFVSSPRRLLPRSGISAAVGGWVGRKKLRGVAMEDGPKRKEMRSMEKQKKAEKAVALLFYLSTFSNLISEKGKWKTSRQRGGVEERECRGISWTAFLAVLLAGSGLKGEPDHGAAACRRWLRGRMAPRVGAQQGCTTTRVLKIKGVREFVLFESVTNREIAGEDENHPVLEGVTVKVNAKIMEVEGPCGKLTCDFKHLNLDFELIQGGKKLKVDTWFGSQKTTTAIRTSLSHIENLVTGVIKGYHYKMRLVYAHFPINASITPNNGCIEIRNFLGEKKVHKVDMLEEVKIFRSEKVKDKLVLEGNDVELVSRSVALIN</sequence>
<dbReference type="SUPFAM" id="SSF56053">
    <property type="entry name" value="Ribosomal protein L6"/>
    <property type="match status" value="2"/>
</dbReference>
<dbReference type="InterPro" id="IPR020040">
    <property type="entry name" value="Ribosomal_uL6_a/b-dom"/>
</dbReference>
<reference evidence="6 7" key="1">
    <citation type="submission" date="2020-08" db="EMBL/GenBank/DDBJ databases">
        <title>Plant Genome Project.</title>
        <authorList>
            <person name="Zhang R.-G."/>
        </authorList>
    </citation>
    <scope>NUCLEOTIDE SEQUENCE [LARGE SCALE GENOMIC DNA]</scope>
    <source>
        <tissue evidence="6">Rhizome</tissue>
    </source>
</reference>
<dbReference type="FunFam" id="3.90.930.12:FF:000004">
    <property type="entry name" value="60S ribosomal protein L9"/>
    <property type="match status" value="1"/>
</dbReference>
<dbReference type="PANTHER" id="PTHR11655">
    <property type="entry name" value="60S/50S RIBOSOMAL PROTEIN L6/L9"/>
    <property type="match status" value="1"/>
</dbReference>
<dbReference type="Pfam" id="PF00347">
    <property type="entry name" value="Ribosomal_L6"/>
    <property type="match status" value="1"/>
</dbReference>
<dbReference type="GO" id="GO:0019843">
    <property type="term" value="F:rRNA binding"/>
    <property type="evidence" value="ECO:0007669"/>
    <property type="project" value="InterPro"/>
</dbReference>
<dbReference type="PANTHER" id="PTHR11655:SF16">
    <property type="entry name" value="60S RIBOSOMAL PROTEIN L9"/>
    <property type="match status" value="1"/>
</dbReference>
<proteinExistence type="inferred from homology"/>
<gene>
    <name evidence="6" type="ORF">ZIOFF_051850</name>
</gene>
<keyword evidence="2" id="KW-0689">Ribosomal protein</keyword>
<comment type="similarity">
    <text evidence="1">Belongs to the universal ribosomal protein uL6 family.</text>
</comment>
<evidence type="ECO:0000256" key="4">
    <source>
        <dbReference type="SAM" id="MobiDB-lite"/>
    </source>
</evidence>
<evidence type="ECO:0000259" key="5">
    <source>
        <dbReference type="Pfam" id="PF00347"/>
    </source>
</evidence>
<evidence type="ECO:0000256" key="2">
    <source>
        <dbReference type="ARBA" id="ARBA00022980"/>
    </source>
</evidence>
<comment type="caution">
    <text evidence="6">The sequence shown here is derived from an EMBL/GenBank/DDBJ whole genome shotgun (WGS) entry which is preliminary data.</text>
</comment>
<dbReference type="EMBL" id="JACMSC010000014">
    <property type="protein sequence ID" value="KAG6490552.1"/>
    <property type="molecule type" value="Genomic_DNA"/>
</dbReference>
<evidence type="ECO:0000313" key="7">
    <source>
        <dbReference type="Proteomes" id="UP000734854"/>
    </source>
</evidence>
<feature type="region of interest" description="Disordered" evidence="4">
    <location>
        <begin position="1"/>
        <end position="28"/>
    </location>
</feature>
<protein>
    <recommendedName>
        <fullName evidence="5">Large ribosomal subunit protein uL6 alpha-beta domain-containing protein</fullName>
    </recommendedName>
</protein>
<dbReference type="InterPro" id="IPR000702">
    <property type="entry name" value="Ribosomal_uL6-like"/>
</dbReference>
<evidence type="ECO:0000256" key="3">
    <source>
        <dbReference type="ARBA" id="ARBA00023274"/>
    </source>
</evidence>
<keyword evidence="7" id="KW-1185">Reference proteome</keyword>
<dbReference type="Gene3D" id="3.90.930.12">
    <property type="entry name" value="Ribosomal protein L6, alpha-beta domain"/>
    <property type="match status" value="2"/>
</dbReference>
<organism evidence="6 7">
    <name type="scientific">Zingiber officinale</name>
    <name type="common">Ginger</name>
    <name type="synonym">Amomum zingiber</name>
    <dbReference type="NCBI Taxonomy" id="94328"/>
    <lineage>
        <taxon>Eukaryota</taxon>
        <taxon>Viridiplantae</taxon>
        <taxon>Streptophyta</taxon>
        <taxon>Embryophyta</taxon>
        <taxon>Tracheophyta</taxon>
        <taxon>Spermatophyta</taxon>
        <taxon>Magnoliopsida</taxon>
        <taxon>Liliopsida</taxon>
        <taxon>Zingiberales</taxon>
        <taxon>Zingiberaceae</taxon>
        <taxon>Zingiber</taxon>
    </lineage>
</organism>
<dbReference type="GO" id="GO:0022625">
    <property type="term" value="C:cytosolic large ribosomal subunit"/>
    <property type="evidence" value="ECO:0007669"/>
    <property type="project" value="TreeGrafter"/>
</dbReference>
<feature type="domain" description="Large ribosomal subunit protein uL6 alpha-beta" evidence="5">
    <location>
        <begin position="262"/>
        <end position="334"/>
    </location>
</feature>
<feature type="compositionally biased region" description="Polar residues" evidence="4">
    <location>
        <begin position="7"/>
        <end position="27"/>
    </location>
</feature>
<dbReference type="GO" id="GO:0002181">
    <property type="term" value="P:cytoplasmic translation"/>
    <property type="evidence" value="ECO:0007669"/>
    <property type="project" value="TreeGrafter"/>
</dbReference>